<feature type="transmembrane region" description="Helical" evidence="2">
    <location>
        <begin position="31"/>
        <end position="50"/>
    </location>
</feature>
<evidence type="ECO:0000256" key="1">
    <source>
        <dbReference type="SAM" id="Coils"/>
    </source>
</evidence>
<reference evidence="3 4" key="1">
    <citation type="submission" date="2018-08" db="EMBL/GenBank/DDBJ databases">
        <title>A genome reference for cultivated species of the human gut microbiota.</title>
        <authorList>
            <person name="Zou Y."/>
            <person name="Xue W."/>
            <person name="Luo G."/>
        </authorList>
    </citation>
    <scope>NUCLEOTIDE SEQUENCE [LARGE SCALE GENOMIC DNA]</scope>
    <source>
        <strain evidence="3 4">AM29-10</strain>
    </source>
</reference>
<protein>
    <submittedName>
        <fullName evidence="3">DUF2304 domain-containing protein</fullName>
    </submittedName>
</protein>
<keyword evidence="1" id="KW-0175">Coiled coil</keyword>
<keyword evidence="2" id="KW-0812">Transmembrane</keyword>
<feature type="coiled-coil region" evidence="1">
    <location>
        <begin position="89"/>
        <end position="116"/>
    </location>
</feature>
<evidence type="ECO:0000313" key="4">
    <source>
        <dbReference type="Proteomes" id="UP000285290"/>
    </source>
</evidence>
<dbReference type="AlphaFoldDB" id="A0A414IT48"/>
<dbReference type="InterPro" id="IPR019277">
    <property type="entry name" value="DUF2304"/>
</dbReference>
<dbReference type="EMBL" id="QSKC01000011">
    <property type="protein sequence ID" value="RHE31668.1"/>
    <property type="molecule type" value="Genomic_DNA"/>
</dbReference>
<accession>A0A414IT48</accession>
<proteinExistence type="predicted"/>
<organism evidence="3 4">
    <name type="scientific">Agathobacter rectalis</name>
    <dbReference type="NCBI Taxonomy" id="39491"/>
    <lineage>
        <taxon>Bacteria</taxon>
        <taxon>Bacillati</taxon>
        <taxon>Bacillota</taxon>
        <taxon>Clostridia</taxon>
        <taxon>Lachnospirales</taxon>
        <taxon>Lachnospiraceae</taxon>
        <taxon>Agathobacter</taxon>
    </lineage>
</organism>
<keyword evidence="2" id="KW-1133">Transmembrane helix</keyword>
<dbReference type="Proteomes" id="UP000285290">
    <property type="component" value="Unassembled WGS sequence"/>
</dbReference>
<gene>
    <name evidence="3" type="ORF">DW753_09725</name>
</gene>
<feature type="transmembrane region" description="Helical" evidence="2">
    <location>
        <begin position="6"/>
        <end position="24"/>
    </location>
</feature>
<evidence type="ECO:0000313" key="3">
    <source>
        <dbReference type="EMBL" id="RHE31668.1"/>
    </source>
</evidence>
<dbReference type="Pfam" id="PF10066">
    <property type="entry name" value="DUF2304"/>
    <property type="match status" value="1"/>
</dbReference>
<comment type="caution">
    <text evidence="3">The sequence shown here is derived from an EMBL/GenBank/DDBJ whole genome shotgun (WGS) entry which is preliminary data.</text>
</comment>
<name>A0A414IT48_9FIRM</name>
<sequence>MNFKLKFIILIILIVVLAVLVRNIQKKKIDLKYSLSWFGLIITLIIFDLFPELAQWMSEVIGVKVPSNFLLFSGMCLVLMVIYTQTAAISKLSDDVRSLTQKIGLLESRIRELEDKNEEI</sequence>
<keyword evidence="2" id="KW-0472">Membrane</keyword>
<dbReference type="RefSeq" id="WP_117997463.1">
    <property type="nucleotide sequence ID" value="NZ_QRWI01000010.1"/>
</dbReference>
<evidence type="ECO:0000256" key="2">
    <source>
        <dbReference type="SAM" id="Phobius"/>
    </source>
</evidence>
<feature type="transmembrane region" description="Helical" evidence="2">
    <location>
        <begin position="70"/>
        <end position="89"/>
    </location>
</feature>